<evidence type="ECO:0000256" key="1">
    <source>
        <dbReference type="SAM" id="MobiDB-lite"/>
    </source>
</evidence>
<evidence type="ECO:0000313" key="3">
    <source>
        <dbReference type="WBParaSite" id="HCON_00088250-00001"/>
    </source>
</evidence>
<protein>
    <submittedName>
        <fullName evidence="3">Uncharacterized protein</fullName>
    </submittedName>
</protein>
<evidence type="ECO:0000313" key="2">
    <source>
        <dbReference type="Proteomes" id="UP000025227"/>
    </source>
</evidence>
<dbReference type="AlphaFoldDB" id="A0A7I4YE11"/>
<dbReference type="WBParaSite" id="HCON_00088250-00001">
    <property type="protein sequence ID" value="HCON_00088250-00001"/>
    <property type="gene ID" value="HCON_00088250"/>
</dbReference>
<feature type="region of interest" description="Disordered" evidence="1">
    <location>
        <begin position="73"/>
        <end position="103"/>
    </location>
</feature>
<proteinExistence type="predicted"/>
<organism evidence="2 3">
    <name type="scientific">Haemonchus contortus</name>
    <name type="common">Barber pole worm</name>
    <dbReference type="NCBI Taxonomy" id="6289"/>
    <lineage>
        <taxon>Eukaryota</taxon>
        <taxon>Metazoa</taxon>
        <taxon>Ecdysozoa</taxon>
        <taxon>Nematoda</taxon>
        <taxon>Chromadorea</taxon>
        <taxon>Rhabditida</taxon>
        <taxon>Rhabditina</taxon>
        <taxon>Rhabditomorpha</taxon>
        <taxon>Strongyloidea</taxon>
        <taxon>Trichostrongylidae</taxon>
        <taxon>Haemonchus</taxon>
    </lineage>
</organism>
<feature type="region of interest" description="Disordered" evidence="1">
    <location>
        <begin position="1"/>
        <end position="56"/>
    </location>
</feature>
<reference evidence="3" key="1">
    <citation type="submission" date="2020-12" db="UniProtKB">
        <authorList>
            <consortium name="WormBaseParasite"/>
        </authorList>
    </citation>
    <scope>IDENTIFICATION</scope>
    <source>
        <strain evidence="3">MHco3</strain>
    </source>
</reference>
<name>A0A7I4YE11_HAECO</name>
<keyword evidence="2" id="KW-1185">Reference proteome</keyword>
<dbReference type="Proteomes" id="UP000025227">
    <property type="component" value="Unplaced"/>
</dbReference>
<sequence length="103" mass="10629">MEEDTAADAVSGSCTAMSAPAKGPARVEQPSLGVKICPSTGLPPPHDVTDDDVSSRSTSHLYAKRYAVVCSDAATPSSANDDGRARTQTDTASAPCATEPYRE</sequence>
<accession>A0A7I4YE11</accession>